<name>A0ABS4PQH7_9PSEU</name>
<comment type="caution">
    <text evidence="1">The sequence shown here is derived from an EMBL/GenBank/DDBJ whole genome shotgun (WGS) entry which is preliminary data.</text>
</comment>
<sequence>MKTSIVLPDSSRARLLQRFGAAATAWCDDLDALVEDFADGWGLRPLELLPAGSNSVVLRCESAAHGQAVLKLTPDPEIATQEATALRGWTGVRHAVDLLDADPGRGALLLEWLPEPVRLVDAEWSLEEVVPLLAALRVPPPDGASLPSLADRVEFIFDLTDGRAGELPPLDYLPRLLAEGRAACRDLAQGGTPGLVHGDLHAGNVVRAGHGRGLVAIDPRPCLGDQTLDLVDWALDGTTDERTARERVDLLSDGIPGVDRDRLWAWCRALAVAVAVSLLRLRPDDPWGRFMLRWARG</sequence>
<proteinExistence type="predicted"/>
<accession>A0ABS4PQH7</accession>
<keyword evidence="2" id="KW-1185">Reference proteome</keyword>
<organism evidence="1 2">
    <name type="scientific">Amycolatopsis magusensis</name>
    <dbReference type="NCBI Taxonomy" id="882444"/>
    <lineage>
        <taxon>Bacteria</taxon>
        <taxon>Bacillati</taxon>
        <taxon>Actinomycetota</taxon>
        <taxon>Actinomycetes</taxon>
        <taxon>Pseudonocardiales</taxon>
        <taxon>Pseudonocardiaceae</taxon>
        <taxon>Amycolatopsis</taxon>
    </lineage>
</organism>
<reference evidence="1 2" key="1">
    <citation type="submission" date="2021-03" db="EMBL/GenBank/DDBJ databases">
        <title>Sequencing the genomes of 1000 actinobacteria strains.</title>
        <authorList>
            <person name="Klenk H.-P."/>
        </authorList>
    </citation>
    <scope>NUCLEOTIDE SEQUENCE [LARGE SCALE GENOMIC DNA]</scope>
    <source>
        <strain evidence="1 2">DSM 45510</strain>
    </source>
</reference>
<keyword evidence="1" id="KW-0808">Transferase</keyword>
<evidence type="ECO:0000313" key="1">
    <source>
        <dbReference type="EMBL" id="MBP2181677.1"/>
    </source>
</evidence>
<dbReference type="Pfam" id="PF04655">
    <property type="entry name" value="APH_6_hur"/>
    <property type="match status" value="1"/>
</dbReference>
<dbReference type="SUPFAM" id="SSF56112">
    <property type="entry name" value="Protein kinase-like (PK-like)"/>
    <property type="match status" value="1"/>
</dbReference>
<dbReference type="Proteomes" id="UP000741013">
    <property type="component" value="Unassembled WGS sequence"/>
</dbReference>
<dbReference type="Gene3D" id="1.10.510.10">
    <property type="entry name" value="Transferase(Phosphotransferase) domain 1"/>
    <property type="match status" value="1"/>
</dbReference>
<evidence type="ECO:0000313" key="2">
    <source>
        <dbReference type="Proteomes" id="UP000741013"/>
    </source>
</evidence>
<dbReference type="GO" id="GO:0050300">
    <property type="term" value="F:aminoglycoside 6-kinase activity"/>
    <property type="evidence" value="ECO:0007669"/>
    <property type="project" value="UniProtKB-EC"/>
</dbReference>
<dbReference type="EMBL" id="JAGGMS010000001">
    <property type="protein sequence ID" value="MBP2181677.1"/>
    <property type="molecule type" value="Genomic_DNA"/>
</dbReference>
<dbReference type="EC" id="2.7.1.72" evidence="1"/>
<protein>
    <submittedName>
        <fullName evidence="1">Streptomycin 6-kinase</fullName>
        <ecNumber evidence="1">2.7.1.72</ecNumber>
    </submittedName>
</protein>
<dbReference type="InterPro" id="IPR011009">
    <property type="entry name" value="Kinase-like_dom_sf"/>
</dbReference>
<dbReference type="InterPro" id="IPR006748">
    <property type="entry name" value="NH2Glyco/OHUrea_AB-resist_kin"/>
</dbReference>
<gene>
    <name evidence="1" type="ORF">JOM49_003203</name>
</gene>
<dbReference type="RefSeq" id="WP_209665068.1">
    <property type="nucleotide sequence ID" value="NZ_JAGGMS010000001.1"/>
</dbReference>